<dbReference type="EMBL" id="CAJNOQ010015424">
    <property type="protein sequence ID" value="CAF1361156.1"/>
    <property type="molecule type" value="Genomic_DNA"/>
</dbReference>
<evidence type="ECO:0000256" key="4">
    <source>
        <dbReference type="RuleBase" id="RU365014"/>
    </source>
</evidence>
<dbReference type="InterPro" id="IPR050771">
    <property type="entry name" value="Alpha-ketoacid_DH_E1_comp"/>
</dbReference>
<comment type="function">
    <text evidence="4">The branched-chain alpha-keto dehydrogenase complex catalyzes the overall conversion of alpha-keto acids to acyl-CoA and CO(2). It contains multiple copies of three enzymatic components: branched-chain alpha-keto acid decarboxylase (E1), lipoamide acyltransferase (E2) and lipoamide dehydrogenase (E3).</text>
</comment>
<dbReference type="EC" id="1.2.4.4" evidence="4"/>
<dbReference type="InterPro" id="IPR001017">
    <property type="entry name" value="DH_E1"/>
</dbReference>
<dbReference type="Proteomes" id="UP000681722">
    <property type="component" value="Unassembled WGS sequence"/>
</dbReference>
<feature type="domain" description="Dehydrogenase E1 component" evidence="5">
    <location>
        <begin position="216"/>
        <end position="354"/>
    </location>
</feature>
<dbReference type="OrthoDB" id="3845at2759"/>
<organism evidence="6 8">
    <name type="scientific">Didymodactylos carnosus</name>
    <dbReference type="NCBI Taxonomy" id="1234261"/>
    <lineage>
        <taxon>Eukaryota</taxon>
        <taxon>Metazoa</taxon>
        <taxon>Spiralia</taxon>
        <taxon>Gnathifera</taxon>
        <taxon>Rotifera</taxon>
        <taxon>Eurotatoria</taxon>
        <taxon>Bdelloidea</taxon>
        <taxon>Philodinida</taxon>
        <taxon>Philodinidae</taxon>
        <taxon>Didymodactylos</taxon>
    </lineage>
</organism>
<keyword evidence="2" id="KW-0809">Transit peptide</keyword>
<evidence type="ECO:0000256" key="2">
    <source>
        <dbReference type="ARBA" id="ARBA00022946"/>
    </source>
</evidence>
<comment type="cofactor">
    <cofactor evidence="4">
        <name>thiamine diphosphate</name>
        <dbReference type="ChEBI" id="CHEBI:58937"/>
    </cofactor>
</comment>
<evidence type="ECO:0000256" key="1">
    <source>
        <dbReference type="ARBA" id="ARBA00008646"/>
    </source>
</evidence>
<protein>
    <recommendedName>
        <fullName evidence="4">2-oxoisovalerate dehydrogenase subunit alpha</fullName>
        <ecNumber evidence="4">1.2.4.4</ecNumber>
    </recommendedName>
    <alternativeName>
        <fullName evidence="4">Branched-chain alpha-keto acid dehydrogenase E1 component alpha chain</fullName>
    </alternativeName>
</protein>
<dbReference type="Pfam" id="PF00676">
    <property type="entry name" value="E1_dh"/>
    <property type="match status" value="1"/>
</dbReference>
<dbReference type="SUPFAM" id="SSF52518">
    <property type="entry name" value="Thiamin diphosphate-binding fold (THDP-binding)"/>
    <property type="match status" value="1"/>
</dbReference>
<dbReference type="GO" id="GO:0003863">
    <property type="term" value="F:branched-chain 2-oxo acid dehydrogenase activity"/>
    <property type="evidence" value="ECO:0007669"/>
    <property type="project" value="UniProtKB-EC"/>
</dbReference>
<dbReference type="CDD" id="cd02000">
    <property type="entry name" value="TPP_E1_PDC_ADC_BCADC"/>
    <property type="match status" value="1"/>
</dbReference>
<dbReference type="InterPro" id="IPR029061">
    <property type="entry name" value="THDP-binding"/>
</dbReference>
<dbReference type="PANTHER" id="PTHR43380:SF1">
    <property type="entry name" value="2-OXOISOVALERATE DEHYDROGENASE SUBUNIT ALPHA, MITOCHONDRIAL"/>
    <property type="match status" value="1"/>
</dbReference>
<dbReference type="Gene3D" id="3.40.50.970">
    <property type="match status" value="2"/>
</dbReference>
<evidence type="ECO:0000259" key="5">
    <source>
        <dbReference type="Pfam" id="PF00676"/>
    </source>
</evidence>
<dbReference type="AlphaFoldDB" id="A0A815HZV0"/>
<keyword evidence="4" id="KW-0786">Thiamine pyrophosphate</keyword>
<proteinExistence type="inferred from homology"/>
<evidence type="ECO:0000256" key="3">
    <source>
        <dbReference type="ARBA" id="ARBA00023002"/>
    </source>
</evidence>
<evidence type="ECO:0000313" key="6">
    <source>
        <dbReference type="EMBL" id="CAF1361156.1"/>
    </source>
</evidence>
<dbReference type="EMBL" id="CAJOBC010070126">
    <property type="protein sequence ID" value="CAF4239702.1"/>
    <property type="molecule type" value="Genomic_DNA"/>
</dbReference>
<dbReference type="GO" id="GO:0009083">
    <property type="term" value="P:branched-chain amino acid catabolic process"/>
    <property type="evidence" value="ECO:0007669"/>
    <property type="project" value="TreeGrafter"/>
</dbReference>
<comment type="catalytic activity">
    <reaction evidence="4">
        <text>N(6)-[(R)-lipoyl]-L-lysyl-[protein] + 3-methyl-2-oxobutanoate + H(+) = N(6)-[(R)-S(8)-2-methylpropanoyldihydrolipoyl]-L-lysyl-[protein] + CO2</text>
        <dbReference type="Rhea" id="RHEA:13457"/>
        <dbReference type="Rhea" id="RHEA-COMP:10474"/>
        <dbReference type="Rhea" id="RHEA-COMP:10497"/>
        <dbReference type="ChEBI" id="CHEBI:11851"/>
        <dbReference type="ChEBI" id="CHEBI:15378"/>
        <dbReference type="ChEBI" id="CHEBI:16526"/>
        <dbReference type="ChEBI" id="CHEBI:83099"/>
        <dbReference type="ChEBI" id="CHEBI:83142"/>
        <dbReference type="EC" id="1.2.4.4"/>
    </reaction>
</comment>
<keyword evidence="3 4" id="KW-0560">Oxidoreductase</keyword>
<gene>
    <name evidence="6" type="ORF">GPM918_LOCUS31387</name>
    <name evidence="7" type="ORF">SRO942_LOCUS32028</name>
</gene>
<evidence type="ECO:0000313" key="7">
    <source>
        <dbReference type="EMBL" id="CAF4239702.1"/>
    </source>
</evidence>
<keyword evidence="8" id="KW-1185">Reference proteome</keyword>
<evidence type="ECO:0000313" key="8">
    <source>
        <dbReference type="Proteomes" id="UP000663829"/>
    </source>
</evidence>
<accession>A0A815HZV0</accession>
<reference evidence="6" key="1">
    <citation type="submission" date="2021-02" db="EMBL/GenBank/DDBJ databases">
        <authorList>
            <person name="Nowell W R."/>
        </authorList>
    </citation>
    <scope>NUCLEOTIDE SEQUENCE</scope>
</reference>
<comment type="similarity">
    <text evidence="1 4">Belongs to the BCKDHA family.</text>
</comment>
<sequence length="398" mass="45833">MLYGTPLVPYKHCVKHDKFGKRCQGTTTTNTSSDQSSHKMMFNSGHIKGPISHQLKFIYPEDQPAIPIYRVLEPEGHVINESETPEFTDEHIIKLYKDMTLLNVMDQVLYESQRQGRISFYMTNTGEEATHVGSAAALNPKDLIYGQYREAGVLMYRGFKLHEFIDQCFGNAHASCKGIQMPIHYGSRNLNFVTISSTVATQMPQAVGSAYAFKRRNNGYAISTSTIEQYRGDGIASRAPGYGMITIRVDGNDLFAVYNATKAARELTVNKSRPVLIEAMTLRVGHHSTSDDSSAYRSIDDIRSRDQKYNPIVRFRKYMYKRGCWDAEKEENWTKESQRMVMQEVKQSEKMKRAPISTMFENVFDKIEPHLQRQMKEMNDHIRQNHDHYPTLSFYEQR</sequence>
<dbReference type="Proteomes" id="UP000663829">
    <property type="component" value="Unassembled WGS sequence"/>
</dbReference>
<dbReference type="PANTHER" id="PTHR43380">
    <property type="entry name" value="2-OXOISOVALERATE DEHYDROGENASE SUBUNIT ALPHA, MITOCHONDRIAL"/>
    <property type="match status" value="1"/>
</dbReference>
<comment type="caution">
    <text evidence="6">The sequence shown here is derived from an EMBL/GenBank/DDBJ whole genome shotgun (WGS) entry which is preliminary data.</text>
</comment>
<name>A0A815HZV0_9BILA</name>